<name>A0ABP5MF53_9MICO</name>
<keyword evidence="2" id="KW-1185">Reference proteome</keyword>
<gene>
    <name evidence="1" type="ORF">GCM10009846_14080</name>
</gene>
<evidence type="ECO:0000313" key="2">
    <source>
        <dbReference type="Proteomes" id="UP001501599"/>
    </source>
</evidence>
<dbReference type="RefSeq" id="WP_344342107.1">
    <property type="nucleotide sequence ID" value="NZ_BAAAQT010000005.1"/>
</dbReference>
<dbReference type="InterPro" id="IPR017136">
    <property type="entry name" value="UCP037205"/>
</dbReference>
<accession>A0ABP5MF53</accession>
<dbReference type="Proteomes" id="UP001501599">
    <property type="component" value="Unassembled WGS sequence"/>
</dbReference>
<evidence type="ECO:0000313" key="1">
    <source>
        <dbReference type="EMBL" id="GAA2173177.1"/>
    </source>
</evidence>
<comment type="caution">
    <text evidence="1">The sequence shown here is derived from an EMBL/GenBank/DDBJ whole genome shotgun (WGS) entry which is preliminary data.</text>
</comment>
<organism evidence="1 2">
    <name type="scientific">Agrococcus versicolor</name>
    <dbReference type="NCBI Taxonomy" id="501482"/>
    <lineage>
        <taxon>Bacteria</taxon>
        <taxon>Bacillati</taxon>
        <taxon>Actinomycetota</taxon>
        <taxon>Actinomycetes</taxon>
        <taxon>Micrococcales</taxon>
        <taxon>Microbacteriaceae</taxon>
        <taxon>Agrococcus</taxon>
    </lineage>
</organism>
<dbReference type="EMBL" id="BAAAQT010000005">
    <property type="protein sequence ID" value="GAA2173177.1"/>
    <property type="molecule type" value="Genomic_DNA"/>
</dbReference>
<sequence>MTTPPRRSKPCEQCGRPFEDRKRWSGRDQWDDVRYCSRRCRGEAAAARRRTRSDGGASA</sequence>
<proteinExistence type="predicted"/>
<evidence type="ECO:0008006" key="3">
    <source>
        <dbReference type="Google" id="ProtNLM"/>
    </source>
</evidence>
<dbReference type="Pfam" id="PF10013">
    <property type="entry name" value="DUF2256"/>
    <property type="match status" value="1"/>
</dbReference>
<reference evidence="2" key="1">
    <citation type="journal article" date="2019" name="Int. J. Syst. Evol. Microbiol.">
        <title>The Global Catalogue of Microorganisms (GCM) 10K type strain sequencing project: providing services to taxonomists for standard genome sequencing and annotation.</title>
        <authorList>
            <consortium name="The Broad Institute Genomics Platform"/>
            <consortium name="The Broad Institute Genome Sequencing Center for Infectious Disease"/>
            <person name="Wu L."/>
            <person name="Ma J."/>
        </authorList>
    </citation>
    <scope>NUCLEOTIDE SEQUENCE [LARGE SCALE GENOMIC DNA]</scope>
    <source>
        <strain evidence="2">JCM 16026</strain>
    </source>
</reference>
<protein>
    <recommendedName>
        <fullName evidence="3">DUF2256 domain-containing protein</fullName>
    </recommendedName>
</protein>